<protein>
    <submittedName>
        <fullName evidence="2">Uncharacterized protein</fullName>
    </submittedName>
</protein>
<organism evidence="2 3">
    <name type="scientific">Pleurodeles waltl</name>
    <name type="common">Iberian ribbed newt</name>
    <dbReference type="NCBI Taxonomy" id="8319"/>
    <lineage>
        <taxon>Eukaryota</taxon>
        <taxon>Metazoa</taxon>
        <taxon>Chordata</taxon>
        <taxon>Craniata</taxon>
        <taxon>Vertebrata</taxon>
        <taxon>Euteleostomi</taxon>
        <taxon>Amphibia</taxon>
        <taxon>Batrachia</taxon>
        <taxon>Caudata</taxon>
        <taxon>Salamandroidea</taxon>
        <taxon>Salamandridae</taxon>
        <taxon>Pleurodelinae</taxon>
        <taxon>Pleurodeles</taxon>
    </lineage>
</organism>
<name>A0AAV7NY05_PLEWA</name>
<proteinExistence type="predicted"/>
<dbReference type="AlphaFoldDB" id="A0AAV7NY05"/>
<comment type="caution">
    <text evidence="2">The sequence shown here is derived from an EMBL/GenBank/DDBJ whole genome shotgun (WGS) entry which is preliminary data.</text>
</comment>
<dbReference type="Proteomes" id="UP001066276">
    <property type="component" value="Chromosome 8"/>
</dbReference>
<keyword evidence="3" id="KW-1185">Reference proteome</keyword>
<feature type="region of interest" description="Disordered" evidence="1">
    <location>
        <begin position="1"/>
        <end position="93"/>
    </location>
</feature>
<reference evidence="2" key="1">
    <citation type="journal article" date="2022" name="bioRxiv">
        <title>Sequencing and chromosome-scale assembly of the giantPleurodeles waltlgenome.</title>
        <authorList>
            <person name="Brown T."/>
            <person name="Elewa A."/>
            <person name="Iarovenko S."/>
            <person name="Subramanian E."/>
            <person name="Araus A.J."/>
            <person name="Petzold A."/>
            <person name="Susuki M."/>
            <person name="Suzuki K.-i.T."/>
            <person name="Hayashi T."/>
            <person name="Toyoda A."/>
            <person name="Oliveira C."/>
            <person name="Osipova E."/>
            <person name="Leigh N.D."/>
            <person name="Simon A."/>
            <person name="Yun M.H."/>
        </authorList>
    </citation>
    <scope>NUCLEOTIDE SEQUENCE</scope>
    <source>
        <strain evidence="2">20211129_DDA</strain>
        <tissue evidence="2">Liver</tissue>
    </source>
</reference>
<sequence>MQAESGEAARPDTKRRERDAEKSIGGRADPGTKDQVSGRGRRGGAPAKRAGPERKPRRGPAEVWQNLGAPVPTLPSEKRSDRNRRDRRGGKTR</sequence>
<gene>
    <name evidence="2" type="ORF">NDU88_006408</name>
</gene>
<accession>A0AAV7NY05</accession>
<evidence type="ECO:0000313" key="2">
    <source>
        <dbReference type="EMBL" id="KAJ1118213.1"/>
    </source>
</evidence>
<dbReference type="EMBL" id="JANPWB010000012">
    <property type="protein sequence ID" value="KAJ1118213.1"/>
    <property type="molecule type" value="Genomic_DNA"/>
</dbReference>
<evidence type="ECO:0000313" key="3">
    <source>
        <dbReference type="Proteomes" id="UP001066276"/>
    </source>
</evidence>
<feature type="compositionally biased region" description="Basic and acidic residues" evidence="1">
    <location>
        <begin position="7"/>
        <end position="24"/>
    </location>
</feature>
<evidence type="ECO:0000256" key="1">
    <source>
        <dbReference type="SAM" id="MobiDB-lite"/>
    </source>
</evidence>